<evidence type="ECO:0000313" key="4">
    <source>
        <dbReference type="Proteomes" id="UP001501231"/>
    </source>
</evidence>
<sequence>MGRKASVDALQAALRAEHAAVYGYGVVGARLRGSLRDSARTMWHTHRTQRDDLTARLTGLAAEPAAAAAAYRLPLQVTSARTAAQVAAALEDDLVTAYTGLAGSPDVALRVLAARAMQEAMTRAVRWHSLAGRPEMPGSPRSAAFPGLPPGALVPKPRPGD</sequence>
<dbReference type="Pfam" id="PF14530">
    <property type="entry name" value="DUF4439"/>
    <property type="match status" value="1"/>
</dbReference>
<reference evidence="4" key="1">
    <citation type="journal article" date="2019" name="Int. J. Syst. Evol. Microbiol.">
        <title>The Global Catalogue of Microorganisms (GCM) 10K type strain sequencing project: providing services to taxonomists for standard genome sequencing and annotation.</title>
        <authorList>
            <consortium name="The Broad Institute Genomics Platform"/>
            <consortium name="The Broad Institute Genome Sequencing Center for Infectious Disease"/>
            <person name="Wu L."/>
            <person name="Ma J."/>
        </authorList>
    </citation>
    <scope>NUCLEOTIDE SEQUENCE [LARGE SCALE GENOMIC DNA]</scope>
    <source>
        <strain evidence="4">JCM 3325</strain>
    </source>
</reference>
<dbReference type="InterPro" id="IPR012347">
    <property type="entry name" value="Ferritin-like"/>
</dbReference>
<gene>
    <name evidence="3" type="ORF">GCM10010191_75900</name>
</gene>
<dbReference type="InterPro" id="IPR009078">
    <property type="entry name" value="Ferritin-like_SF"/>
</dbReference>
<feature type="region of interest" description="Disordered" evidence="1">
    <location>
        <begin position="132"/>
        <end position="161"/>
    </location>
</feature>
<evidence type="ECO:0000313" key="3">
    <source>
        <dbReference type="EMBL" id="GAA2447486.1"/>
    </source>
</evidence>
<proteinExistence type="predicted"/>
<dbReference type="RefSeq" id="WP_344595750.1">
    <property type="nucleotide sequence ID" value="NZ_BAAARW010000034.1"/>
</dbReference>
<accession>A0ABP5X7A9</accession>
<dbReference type="Proteomes" id="UP001501231">
    <property type="component" value="Unassembled WGS sequence"/>
</dbReference>
<organism evidence="3 4">
    <name type="scientific">Actinomadura vinacea</name>
    <dbReference type="NCBI Taxonomy" id="115336"/>
    <lineage>
        <taxon>Bacteria</taxon>
        <taxon>Bacillati</taxon>
        <taxon>Actinomycetota</taxon>
        <taxon>Actinomycetes</taxon>
        <taxon>Streptosporangiales</taxon>
        <taxon>Thermomonosporaceae</taxon>
        <taxon>Actinomadura</taxon>
    </lineage>
</organism>
<dbReference type="InterPro" id="IPR029447">
    <property type="entry name" value="DUF4439"/>
</dbReference>
<protein>
    <submittedName>
        <fullName evidence="3">Ferritin-like domain-containing protein</fullName>
    </submittedName>
</protein>
<keyword evidence="4" id="KW-1185">Reference proteome</keyword>
<dbReference type="CDD" id="cd00657">
    <property type="entry name" value="Ferritin_like"/>
    <property type="match status" value="1"/>
</dbReference>
<dbReference type="Gene3D" id="1.20.1260.10">
    <property type="match status" value="1"/>
</dbReference>
<feature type="domain" description="DUF4439" evidence="2">
    <location>
        <begin position="9"/>
        <end position="149"/>
    </location>
</feature>
<dbReference type="SUPFAM" id="SSF47240">
    <property type="entry name" value="Ferritin-like"/>
    <property type="match status" value="1"/>
</dbReference>
<name>A0ABP5X7A9_9ACTN</name>
<evidence type="ECO:0000256" key="1">
    <source>
        <dbReference type="SAM" id="MobiDB-lite"/>
    </source>
</evidence>
<dbReference type="EMBL" id="BAAARW010000034">
    <property type="protein sequence ID" value="GAA2447486.1"/>
    <property type="molecule type" value="Genomic_DNA"/>
</dbReference>
<comment type="caution">
    <text evidence="3">The sequence shown here is derived from an EMBL/GenBank/DDBJ whole genome shotgun (WGS) entry which is preliminary data.</text>
</comment>
<evidence type="ECO:0000259" key="2">
    <source>
        <dbReference type="Pfam" id="PF14530"/>
    </source>
</evidence>